<reference evidence="12" key="3">
    <citation type="submission" date="2019-08" db="EMBL/GenBank/DDBJ databases">
        <authorList>
            <consortium name="Photinus pyralis genome working group"/>
            <person name="Fallon T.R."/>
            <person name="Sander Lower S.E."/>
            <person name="Weng J.-K."/>
        </authorList>
    </citation>
    <scope>NUCLEOTIDE SEQUENCE</scope>
    <source>
        <strain evidence="12">1611_PpyrPB1</strain>
        <tissue evidence="12">Whole body</tissue>
    </source>
</reference>
<feature type="domain" description="C2H2-type" evidence="9">
    <location>
        <begin position="402"/>
        <end position="430"/>
    </location>
</feature>
<dbReference type="PANTHER" id="PTHR24409:SF295">
    <property type="entry name" value="AZ2-RELATED"/>
    <property type="match status" value="1"/>
</dbReference>
<dbReference type="PROSITE" id="PS50157">
    <property type="entry name" value="ZINC_FINGER_C2H2_2"/>
    <property type="match status" value="7"/>
</dbReference>
<dbReference type="FunFam" id="3.30.160.60:FF:000100">
    <property type="entry name" value="Zinc finger 45-like"/>
    <property type="match status" value="1"/>
</dbReference>
<dbReference type="FunFam" id="3.30.160.60:FF:005276">
    <property type="match status" value="1"/>
</dbReference>
<evidence type="ECO:0000256" key="6">
    <source>
        <dbReference type="PROSITE-ProRule" id="PRU00042"/>
    </source>
</evidence>
<feature type="binding site" evidence="7">
    <location>
        <position position="69"/>
    </location>
    <ligand>
        <name>Zn(2+)</name>
        <dbReference type="ChEBI" id="CHEBI:29105"/>
    </ligand>
</feature>
<dbReference type="GO" id="GO:0000981">
    <property type="term" value="F:DNA-binding transcription factor activity, RNA polymerase II-specific"/>
    <property type="evidence" value="ECO:0007669"/>
    <property type="project" value="TreeGrafter"/>
</dbReference>
<dbReference type="InParanoid" id="A0A1Y1KPL8"/>
<feature type="binding site" evidence="7">
    <location>
        <position position="16"/>
    </location>
    <ligand>
        <name>Zn(2+)</name>
        <dbReference type="ChEBI" id="CHEBI:29105"/>
    </ligand>
</feature>
<feature type="domain" description="C2H2-type" evidence="9">
    <location>
        <begin position="336"/>
        <end position="363"/>
    </location>
</feature>
<evidence type="ECO:0000256" key="1">
    <source>
        <dbReference type="ARBA" id="ARBA00006991"/>
    </source>
</evidence>
<dbReference type="GO" id="GO:0000977">
    <property type="term" value="F:RNA polymerase II transcription regulatory region sequence-specific DNA binding"/>
    <property type="evidence" value="ECO:0007669"/>
    <property type="project" value="TreeGrafter"/>
</dbReference>
<evidence type="ECO:0000313" key="11">
    <source>
        <dbReference type="EMBL" id="JAV62120.1"/>
    </source>
</evidence>
<organism evidence="11">
    <name type="scientific">Photinus pyralis</name>
    <name type="common">Common eastern firefly</name>
    <name type="synonym">Lampyris pyralis</name>
    <dbReference type="NCBI Taxonomy" id="7054"/>
    <lineage>
        <taxon>Eukaryota</taxon>
        <taxon>Metazoa</taxon>
        <taxon>Ecdysozoa</taxon>
        <taxon>Arthropoda</taxon>
        <taxon>Hexapoda</taxon>
        <taxon>Insecta</taxon>
        <taxon>Pterygota</taxon>
        <taxon>Neoptera</taxon>
        <taxon>Endopterygota</taxon>
        <taxon>Coleoptera</taxon>
        <taxon>Polyphaga</taxon>
        <taxon>Elateriformia</taxon>
        <taxon>Elateroidea</taxon>
        <taxon>Lampyridae</taxon>
        <taxon>Lampyrinae</taxon>
        <taxon>Photinus</taxon>
    </lineage>
</organism>
<evidence type="ECO:0000256" key="8">
    <source>
        <dbReference type="SAM" id="MobiDB-lite"/>
    </source>
</evidence>
<keyword evidence="5 7" id="KW-0862">Zinc</keyword>
<dbReference type="SUPFAM" id="SSF57716">
    <property type="entry name" value="Glucocorticoid receptor-like (DNA-binding domain)"/>
    <property type="match status" value="1"/>
</dbReference>
<evidence type="ECO:0000259" key="10">
    <source>
        <dbReference type="PROSITE" id="PS51915"/>
    </source>
</evidence>
<dbReference type="SUPFAM" id="SSF57667">
    <property type="entry name" value="beta-beta-alpha zinc fingers"/>
    <property type="match status" value="5"/>
</dbReference>
<evidence type="ECO:0000256" key="3">
    <source>
        <dbReference type="ARBA" id="ARBA00022737"/>
    </source>
</evidence>
<feature type="domain" description="C2H2-type" evidence="9">
    <location>
        <begin position="457"/>
        <end position="484"/>
    </location>
</feature>
<feature type="domain" description="C2H2-type" evidence="9">
    <location>
        <begin position="513"/>
        <end position="538"/>
    </location>
</feature>
<dbReference type="InterPro" id="IPR036236">
    <property type="entry name" value="Znf_C2H2_sf"/>
</dbReference>
<keyword evidence="3" id="KW-0677">Repeat</keyword>
<accession>A0A1Y1KPL8</accession>
<dbReference type="GO" id="GO:0048598">
    <property type="term" value="P:embryonic morphogenesis"/>
    <property type="evidence" value="ECO:0007669"/>
    <property type="project" value="UniProtKB-ARBA"/>
</dbReference>
<feature type="compositionally biased region" description="Basic and acidic residues" evidence="8">
    <location>
        <begin position="169"/>
        <end position="187"/>
    </location>
</feature>
<dbReference type="Pfam" id="PF13912">
    <property type="entry name" value="zf-C2H2_6"/>
    <property type="match status" value="1"/>
</dbReference>
<reference evidence="11" key="1">
    <citation type="journal article" date="2016" name="Sci. Rep.">
        <title>Molecular characterization of firefly nuptial gifts: a multi-omics approach sheds light on postcopulatory sexual selection.</title>
        <authorList>
            <person name="Al-Wathiqui N."/>
            <person name="Fallon T.R."/>
            <person name="South A."/>
            <person name="Weng J.K."/>
            <person name="Lewis S.M."/>
        </authorList>
    </citation>
    <scope>NUCLEOTIDE SEQUENCE</scope>
</reference>
<dbReference type="InterPro" id="IPR013087">
    <property type="entry name" value="Znf_C2H2_type"/>
</dbReference>
<dbReference type="GO" id="GO:0008270">
    <property type="term" value="F:zinc ion binding"/>
    <property type="evidence" value="ECO:0007669"/>
    <property type="project" value="UniProtKB-UniRule"/>
</dbReference>
<dbReference type="PROSITE" id="PS00028">
    <property type="entry name" value="ZINC_FINGER_C2H2_1"/>
    <property type="match status" value="7"/>
</dbReference>
<evidence type="ECO:0000313" key="13">
    <source>
        <dbReference type="Proteomes" id="UP000327044"/>
    </source>
</evidence>
<dbReference type="Pfam" id="PF07776">
    <property type="entry name" value="zf-AD"/>
    <property type="match status" value="1"/>
</dbReference>
<evidence type="ECO:0000256" key="7">
    <source>
        <dbReference type="PROSITE-ProRule" id="PRU01263"/>
    </source>
</evidence>
<dbReference type="FunCoup" id="A0A1Y1KPL8">
    <property type="interactions" value="213"/>
</dbReference>
<dbReference type="Proteomes" id="UP000327044">
    <property type="component" value="Unassembled WGS sequence"/>
</dbReference>
<dbReference type="FunFam" id="3.30.160.60:FF:000624">
    <property type="entry name" value="zinc finger protein 697"/>
    <property type="match status" value="1"/>
</dbReference>
<evidence type="ECO:0000256" key="4">
    <source>
        <dbReference type="ARBA" id="ARBA00022771"/>
    </source>
</evidence>
<reference evidence="12 13" key="2">
    <citation type="journal article" date="2018" name="Elife">
        <title>Firefly genomes illuminate parallel origins of bioluminescence in beetles.</title>
        <authorList>
            <person name="Fallon T.R."/>
            <person name="Lower S.E."/>
            <person name="Chang C.H."/>
            <person name="Bessho-Uehara M."/>
            <person name="Martin G.J."/>
            <person name="Bewick A.J."/>
            <person name="Behringer M."/>
            <person name="Debat H.J."/>
            <person name="Wong I."/>
            <person name="Day J.C."/>
            <person name="Suvorov A."/>
            <person name="Silva C.J."/>
            <person name="Stanger-Hall K.F."/>
            <person name="Hall D.W."/>
            <person name="Schmitz R.J."/>
            <person name="Nelson D.R."/>
            <person name="Lewis S.M."/>
            <person name="Shigenobu S."/>
            <person name="Bybee S.M."/>
            <person name="Larracuente A.M."/>
            <person name="Oba Y."/>
            <person name="Weng J.K."/>
        </authorList>
    </citation>
    <scope>NUCLEOTIDE SEQUENCE [LARGE SCALE GENOMIC DNA]</scope>
    <source>
        <strain evidence="12">1611_PpyrPB1</strain>
        <tissue evidence="12">Whole body</tissue>
    </source>
</reference>
<feature type="domain" description="C2H2-type" evidence="9">
    <location>
        <begin position="278"/>
        <end position="305"/>
    </location>
</feature>
<sequence>MSAFNSILFINISRVCRICLTESASMRSIFSTLEENEALEESGCNFWDILKKITSVPISVSEGFPTLLCSNCVLLILGAYKFQIQFQHSNSILQQYLTACHVKQEVHTDSVFDYVPNTAELTYETNVTENYIDAITKTQNEQYGKRQTSKQQIHKRTNSRVCKKRGRKPKTEFGEGEDEKSSSDHSLHPCPICTKEFSALDLRQHAHTHKALRKYLNIPAKYRILPTVQFYRKFNPNNVTVGLHSLKDKVHKCVACQFQCNASQLRIHLQLHRNQTEFKCDQCQRVFKKLNHLNTHRVKHLKECPFKCEQCGKGFVIQKNYECHMLTHNTNQELPHECSFCLKRFSNPEHLNRHKIMHTENVTYSVKYKVCKCNHCLKSFRDRASLQEHMCVPVEQSANIRYPCKVCSKVFKHSSGLYNHNRNIHKLKGAKVLCSVCGNYVSNIYNHMMRHNGEKPFQCNQCNKRFVGKPQLRQHLLVHSGLKPFVCSVCAKAFNNLYNLQVHERIHKGDRCHICNICSKGFLEKSYLKKHMNVHTKI</sequence>
<gene>
    <name evidence="12" type="ORF">PPYR_04642</name>
</gene>
<feature type="domain" description="C2H2-type" evidence="9">
    <location>
        <begin position="485"/>
        <end position="512"/>
    </location>
</feature>
<feature type="domain" description="ZAD" evidence="10">
    <location>
        <begin position="14"/>
        <end position="96"/>
    </location>
</feature>
<dbReference type="FunFam" id="3.30.160.60:FF:000202">
    <property type="entry name" value="Zinc finger protein 574"/>
    <property type="match status" value="1"/>
</dbReference>
<dbReference type="EMBL" id="VVIM01000002">
    <property type="protein sequence ID" value="KAB0802456.1"/>
    <property type="molecule type" value="Genomic_DNA"/>
</dbReference>
<dbReference type="Gene3D" id="3.40.1800.20">
    <property type="match status" value="1"/>
</dbReference>
<dbReference type="OrthoDB" id="8922241at2759"/>
<feature type="binding site" evidence="7">
    <location>
        <position position="19"/>
    </location>
    <ligand>
        <name>Zn(2+)</name>
        <dbReference type="ChEBI" id="CHEBI:29105"/>
    </ligand>
</feature>
<dbReference type="Gene3D" id="3.30.160.60">
    <property type="entry name" value="Classic Zinc Finger"/>
    <property type="match status" value="7"/>
</dbReference>
<dbReference type="InterPro" id="IPR012934">
    <property type="entry name" value="Znf_AD"/>
</dbReference>
<feature type="compositionally biased region" description="Polar residues" evidence="8">
    <location>
        <begin position="140"/>
        <end position="151"/>
    </location>
</feature>
<keyword evidence="2 7" id="KW-0479">Metal-binding</keyword>
<comment type="similarity">
    <text evidence="1">Belongs to the krueppel C2H2-type zinc-finger protein family.</text>
</comment>
<keyword evidence="4 6" id="KW-0863">Zinc-finger</keyword>
<dbReference type="GO" id="GO:0005634">
    <property type="term" value="C:nucleus"/>
    <property type="evidence" value="ECO:0007669"/>
    <property type="project" value="InterPro"/>
</dbReference>
<protein>
    <recommendedName>
        <fullName evidence="14">Protein krueppel</fullName>
    </recommendedName>
</protein>
<feature type="region of interest" description="Disordered" evidence="8">
    <location>
        <begin position="140"/>
        <end position="187"/>
    </location>
</feature>
<dbReference type="PANTHER" id="PTHR24409">
    <property type="entry name" value="ZINC FINGER PROTEIN 142"/>
    <property type="match status" value="1"/>
</dbReference>
<dbReference type="EMBL" id="GEZM01080495">
    <property type="protein sequence ID" value="JAV62120.1"/>
    <property type="molecule type" value="Transcribed_RNA"/>
</dbReference>
<dbReference type="SMART" id="SM00355">
    <property type="entry name" value="ZnF_C2H2"/>
    <property type="match status" value="11"/>
</dbReference>
<dbReference type="SMART" id="SM00868">
    <property type="entry name" value="zf-AD"/>
    <property type="match status" value="1"/>
</dbReference>
<keyword evidence="13" id="KW-1185">Reference proteome</keyword>
<evidence type="ECO:0000313" key="12">
    <source>
        <dbReference type="EMBL" id="KAB0802456.1"/>
    </source>
</evidence>
<feature type="domain" description="C2H2-type" evidence="9">
    <location>
        <begin position="306"/>
        <end position="333"/>
    </location>
</feature>
<feature type="binding site" evidence="7">
    <location>
        <position position="72"/>
    </location>
    <ligand>
        <name>Zn(2+)</name>
        <dbReference type="ChEBI" id="CHEBI:29105"/>
    </ligand>
</feature>
<name>A0A1Y1KPL8_PHOPY</name>
<dbReference type="Pfam" id="PF00096">
    <property type="entry name" value="zf-C2H2"/>
    <property type="match status" value="3"/>
</dbReference>
<dbReference type="FunFam" id="3.30.160.60:FF:000151">
    <property type="entry name" value="Zinc finger and SCAN domain-containing 21"/>
    <property type="match status" value="1"/>
</dbReference>
<proteinExistence type="inferred from homology"/>
<feature type="compositionally biased region" description="Basic residues" evidence="8">
    <location>
        <begin position="152"/>
        <end position="168"/>
    </location>
</feature>
<evidence type="ECO:0008006" key="14">
    <source>
        <dbReference type="Google" id="ProtNLM"/>
    </source>
</evidence>
<dbReference type="PROSITE" id="PS51915">
    <property type="entry name" value="ZAD"/>
    <property type="match status" value="1"/>
</dbReference>
<evidence type="ECO:0000259" key="9">
    <source>
        <dbReference type="PROSITE" id="PS50157"/>
    </source>
</evidence>
<evidence type="ECO:0000256" key="5">
    <source>
        <dbReference type="ARBA" id="ARBA00022833"/>
    </source>
</evidence>
<evidence type="ECO:0000256" key="2">
    <source>
        <dbReference type="ARBA" id="ARBA00022723"/>
    </source>
</evidence>
<dbReference type="AlphaFoldDB" id="A0A1Y1KPL8"/>